<reference evidence="3 4" key="1">
    <citation type="submission" date="2016-04" db="EMBL/GenBank/DDBJ databases">
        <title>The genome of Intoshia linei affirms orthonectids as highly simplified spiralians.</title>
        <authorList>
            <person name="Mikhailov K.V."/>
            <person name="Slusarev G.S."/>
            <person name="Nikitin M.A."/>
            <person name="Logacheva M.D."/>
            <person name="Penin A."/>
            <person name="Aleoshin V."/>
            <person name="Panchin Y.V."/>
        </authorList>
    </citation>
    <scope>NUCLEOTIDE SEQUENCE [LARGE SCALE GENOMIC DNA]</scope>
    <source>
        <strain evidence="3">Intl2013</strain>
        <tissue evidence="3">Whole animal</tissue>
    </source>
</reference>
<proteinExistence type="predicted"/>
<dbReference type="Proteomes" id="UP000078046">
    <property type="component" value="Unassembled WGS sequence"/>
</dbReference>
<dbReference type="Pfam" id="PF25818">
    <property type="entry name" value="MTRES1_C"/>
    <property type="match status" value="1"/>
</dbReference>
<dbReference type="PANTHER" id="PTHR13633">
    <property type="entry name" value="MITOCHONDRIAL TRANSCRIPTION RESCUE FACTOR 1"/>
    <property type="match status" value="1"/>
</dbReference>
<dbReference type="EMBL" id="LWCA01000957">
    <property type="protein sequence ID" value="OAF66355.1"/>
    <property type="molecule type" value="Genomic_DNA"/>
</dbReference>
<evidence type="ECO:0000313" key="3">
    <source>
        <dbReference type="EMBL" id="OAF66355.1"/>
    </source>
</evidence>
<comment type="caution">
    <text evidence="3">The sequence shown here is derived from an EMBL/GenBank/DDBJ whole genome shotgun (WGS) entry which is preliminary data.</text>
</comment>
<name>A0A177AWJ1_9BILA</name>
<dbReference type="SUPFAM" id="SSF55174">
    <property type="entry name" value="Alpha-L RNA-binding motif"/>
    <property type="match status" value="1"/>
</dbReference>
<accession>A0A177AWJ1</accession>
<feature type="domain" description="Mitochondrial transcription rescue factor 1 C-terminal" evidence="2">
    <location>
        <begin position="63"/>
        <end position="157"/>
    </location>
</feature>
<keyword evidence="4" id="KW-1185">Reference proteome</keyword>
<keyword evidence="1" id="KW-0694">RNA-binding</keyword>
<dbReference type="InterPro" id="IPR057896">
    <property type="entry name" value="MTRES1_C"/>
</dbReference>
<gene>
    <name evidence="3" type="ORF">A3Q56_05929</name>
</gene>
<protein>
    <recommendedName>
        <fullName evidence="2">Mitochondrial transcription rescue factor 1 C-terminal domain-containing protein</fullName>
    </recommendedName>
</protein>
<evidence type="ECO:0000313" key="4">
    <source>
        <dbReference type="Proteomes" id="UP000078046"/>
    </source>
</evidence>
<dbReference type="GO" id="GO:1903108">
    <property type="term" value="P:regulation of mitochondrial transcription"/>
    <property type="evidence" value="ECO:0007669"/>
    <property type="project" value="TreeGrafter"/>
</dbReference>
<dbReference type="PROSITE" id="PS50889">
    <property type="entry name" value="S4"/>
    <property type="match status" value="1"/>
</dbReference>
<dbReference type="GO" id="GO:0003723">
    <property type="term" value="F:RNA binding"/>
    <property type="evidence" value="ECO:0007669"/>
    <property type="project" value="UniProtKB-KW"/>
</dbReference>
<organism evidence="3 4">
    <name type="scientific">Intoshia linei</name>
    <dbReference type="NCBI Taxonomy" id="1819745"/>
    <lineage>
        <taxon>Eukaryota</taxon>
        <taxon>Metazoa</taxon>
        <taxon>Spiralia</taxon>
        <taxon>Lophotrochozoa</taxon>
        <taxon>Mesozoa</taxon>
        <taxon>Orthonectida</taxon>
        <taxon>Rhopaluridae</taxon>
        <taxon>Intoshia</taxon>
    </lineage>
</organism>
<sequence>MFLRLSKYSIFYTKIFKFPSRAFDSCRNYGQSSDENDDVYSIDGTANVVLPNPPYAGRTYDINIVSGRIDAIVAAGLNISRAKAIDKCLTGCVYVNAALLLKKSWQGKEGDVIDVRDESPMNKEETEQFPVRRVKVDKISSTESKRKNTTLTTWRRIFNVNSTQYTNGK</sequence>
<dbReference type="CDD" id="cd00165">
    <property type="entry name" value="S4"/>
    <property type="match status" value="1"/>
</dbReference>
<dbReference type="PANTHER" id="PTHR13633:SF3">
    <property type="entry name" value="MITOCHONDRIAL TRANSCRIPTION RESCUE FACTOR 1"/>
    <property type="match status" value="1"/>
</dbReference>
<evidence type="ECO:0000259" key="2">
    <source>
        <dbReference type="Pfam" id="PF25818"/>
    </source>
</evidence>
<dbReference type="GO" id="GO:0005739">
    <property type="term" value="C:mitochondrion"/>
    <property type="evidence" value="ECO:0007669"/>
    <property type="project" value="TreeGrafter"/>
</dbReference>
<evidence type="ECO:0000256" key="1">
    <source>
        <dbReference type="PROSITE-ProRule" id="PRU00182"/>
    </source>
</evidence>
<dbReference type="OrthoDB" id="4150at2759"/>
<dbReference type="AlphaFoldDB" id="A0A177AWJ1"/>